<comment type="caution">
    <text evidence="3">The sequence shown here is derived from an EMBL/GenBank/DDBJ whole genome shotgun (WGS) entry which is preliminary data.</text>
</comment>
<feature type="transmembrane region" description="Helical" evidence="2">
    <location>
        <begin position="57"/>
        <end position="78"/>
    </location>
</feature>
<evidence type="ECO:0008006" key="5">
    <source>
        <dbReference type="Google" id="ProtNLM"/>
    </source>
</evidence>
<keyword evidence="2" id="KW-1133">Transmembrane helix</keyword>
<evidence type="ECO:0000256" key="1">
    <source>
        <dbReference type="SAM" id="MobiDB-lite"/>
    </source>
</evidence>
<protein>
    <recommendedName>
        <fullName evidence="5">Man1/Src1 C-terminal domain-containing protein</fullName>
    </recommendedName>
</protein>
<keyword evidence="2" id="KW-0812">Transmembrane</keyword>
<name>A0ABD2RH29_9SOLN</name>
<organism evidence="3 4">
    <name type="scientific">Solanum stoloniferum</name>
    <dbReference type="NCBI Taxonomy" id="62892"/>
    <lineage>
        <taxon>Eukaryota</taxon>
        <taxon>Viridiplantae</taxon>
        <taxon>Streptophyta</taxon>
        <taxon>Embryophyta</taxon>
        <taxon>Tracheophyta</taxon>
        <taxon>Spermatophyta</taxon>
        <taxon>Magnoliopsida</taxon>
        <taxon>eudicotyledons</taxon>
        <taxon>Gunneridae</taxon>
        <taxon>Pentapetalae</taxon>
        <taxon>asterids</taxon>
        <taxon>lamiids</taxon>
        <taxon>Solanales</taxon>
        <taxon>Solanaceae</taxon>
        <taxon>Solanoideae</taxon>
        <taxon>Solaneae</taxon>
        <taxon>Solanum</taxon>
    </lineage>
</organism>
<keyword evidence="4" id="KW-1185">Reference proteome</keyword>
<dbReference type="EMBL" id="JBJKTR010000020">
    <property type="protein sequence ID" value="KAL3330963.1"/>
    <property type="molecule type" value="Genomic_DNA"/>
</dbReference>
<dbReference type="PANTHER" id="PTHR47808:SF2">
    <property type="entry name" value="LEM DOMAIN-CONTAINING PROTEIN 2"/>
    <property type="match status" value="1"/>
</dbReference>
<proteinExistence type="predicted"/>
<dbReference type="Proteomes" id="UP001627284">
    <property type="component" value="Unassembled WGS sequence"/>
</dbReference>
<feature type="region of interest" description="Disordered" evidence="1">
    <location>
        <begin position="1"/>
        <end position="42"/>
    </location>
</feature>
<feature type="compositionally biased region" description="Low complexity" evidence="1">
    <location>
        <begin position="21"/>
        <end position="37"/>
    </location>
</feature>
<evidence type="ECO:0000256" key="2">
    <source>
        <dbReference type="SAM" id="Phobius"/>
    </source>
</evidence>
<evidence type="ECO:0000313" key="4">
    <source>
        <dbReference type="Proteomes" id="UP001627284"/>
    </source>
</evidence>
<dbReference type="PANTHER" id="PTHR47808">
    <property type="entry name" value="INNER NUCLEAR MEMBRANE PROTEIN HEH2-RELATED"/>
    <property type="match status" value="1"/>
</dbReference>
<accession>A0ABD2RH29</accession>
<evidence type="ECO:0000313" key="3">
    <source>
        <dbReference type="EMBL" id="KAL3330965.1"/>
    </source>
</evidence>
<dbReference type="EMBL" id="JBJKTR010000020">
    <property type="protein sequence ID" value="KAL3330965.1"/>
    <property type="molecule type" value="Genomic_DNA"/>
</dbReference>
<gene>
    <name evidence="3" type="ORF">AABB24_034661</name>
</gene>
<keyword evidence="2" id="KW-0472">Membrane</keyword>
<dbReference type="InterPro" id="IPR044780">
    <property type="entry name" value="Heh2/Src1"/>
</dbReference>
<dbReference type="AlphaFoldDB" id="A0ABD2RH29"/>
<reference evidence="3 4" key="1">
    <citation type="submission" date="2024-05" db="EMBL/GenBank/DDBJ databases">
        <title>De novo assembly of an allotetraploid wild potato.</title>
        <authorList>
            <person name="Hosaka A.J."/>
        </authorList>
    </citation>
    <scope>NUCLEOTIDE SEQUENCE [LARGE SCALE GENOMIC DNA]</scope>
    <source>
        <tissue evidence="3">Young leaves</tissue>
    </source>
</reference>
<sequence length="275" mass="30378">MASNPRTRRSSQSPNPKPTKNKTSSSSSSRPATSSRSIPLQPSSNLFPSSKSEFSRFIAVVVVASAVAFSCNYVFTYLNSQPKPFCDSNFDFDDSLSDLCEPCPLNGVCHEGKLECAHGYRRLGNLCVEDSNINEAAKKLSKLVEGLLCEEHAQNSCTGTGTGIVWVQGNQLWEKVNESKIMDEYGLSEAVYAHAMKRAMEALRKVLETRLNDHGIEELKCPPLLVLHYTPVSCRIQQWILEHALLLVPACALVLHTPGMRFHIVKIPSEVLLVS</sequence>